<evidence type="ECO:0000256" key="3">
    <source>
        <dbReference type="ARBA" id="ARBA00005599"/>
    </source>
</evidence>
<dbReference type="RefSeq" id="XP_026280998.1">
    <property type="nucleotide sequence ID" value="XM_026425213.2"/>
</dbReference>
<evidence type="ECO:0000256" key="8">
    <source>
        <dbReference type="SAM" id="MobiDB-lite"/>
    </source>
</evidence>
<dbReference type="GO" id="GO:1905515">
    <property type="term" value="P:non-motile cilium assembly"/>
    <property type="evidence" value="ECO:0007669"/>
    <property type="project" value="TreeGrafter"/>
</dbReference>
<keyword evidence="6" id="KW-0333">Golgi apparatus</keyword>
<proteinExistence type="inferred from homology"/>
<dbReference type="Proteomes" id="UP000504606">
    <property type="component" value="Unplaced"/>
</dbReference>
<feature type="region of interest" description="Disordered" evidence="8">
    <location>
        <begin position="33"/>
        <end position="120"/>
    </location>
</feature>
<comment type="subcellular location">
    <subcellularLocation>
        <location evidence="1">Cytoplasm</location>
    </subcellularLocation>
    <subcellularLocation>
        <location evidence="2">Golgi apparatus</location>
    </subcellularLocation>
</comment>
<dbReference type="RefSeq" id="XP_052131541.1">
    <property type="nucleotide sequence ID" value="XM_052275581.1"/>
</dbReference>
<evidence type="ECO:0000256" key="7">
    <source>
        <dbReference type="ARBA" id="ARBA00023054"/>
    </source>
</evidence>
<organism evidence="9 10">
    <name type="scientific">Frankliniella occidentalis</name>
    <name type="common">Western flower thrips</name>
    <name type="synonym">Euthrips occidentalis</name>
    <dbReference type="NCBI Taxonomy" id="133901"/>
    <lineage>
        <taxon>Eukaryota</taxon>
        <taxon>Metazoa</taxon>
        <taxon>Ecdysozoa</taxon>
        <taxon>Arthropoda</taxon>
        <taxon>Hexapoda</taxon>
        <taxon>Insecta</taxon>
        <taxon>Pterygota</taxon>
        <taxon>Neoptera</taxon>
        <taxon>Paraneoptera</taxon>
        <taxon>Thysanoptera</taxon>
        <taxon>Terebrantia</taxon>
        <taxon>Thripoidea</taxon>
        <taxon>Thripidae</taxon>
        <taxon>Frankliniella</taxon>
    </lineage>
</organism>
<evidence type="ECO:0000256" key="2">
    <source>
        <dbReference type="ARBA" id="ARBA00004555"/>
    </source>
</evidence>
<evidence type="ECO:0000313" key="9">
    <source>
        <dbReference type="Proteomes" id="UP000504606"/>
    </source>
</evidence>
<dbReference type="GO" id="GO:0005794">
    <property type="term" value="C:Golgi apparatus"/>
    <property type="evidence" value="ECO:0007669"/>
    <property type="project" value="UniProtKB-SubCell"/>
</dbReference>
<reference evidence="10 11" key="1">
    <citation type="submission" date="2025-04" db="UniProtKB">
        <authorList>
            <consortium name="RefSeq"/>
        </authorList>
    </citation>
    <scope>IDENTIFICATION</scope>
    <source>
        <tissue evidence="10 11">Whole organism</tissue>
    </source>
</reference>
<dbReference type="KEGG" id="foc:113208272"/>
<sequence>MMAVMWDGFSEEDITKMRSGLDVADTCHSSHKNYTDVGASHNGKRKPTLGSVRKITEDGLTKNGTKQKENATPDLQLRELTSQVSSELRSLESGTEPVSEFSRNSQDATSGNKLETNDFSPETLQSYKNLVEDQRKSLTAKLVLPSLSQPPPAAINLSDFRAKHKLMEEQNRARKVYLAKALEDRHQGNPNILPIRKKQTHEEQLRLSMIQEELQKLDQRLSCDVSIIRNQIEAASLEFMEAQKRYDRAEKEFLDAKLLLYTKLERKELLTHHLCTIIEQNEMRKAQKLSELMEKLQMPDSDVPEVHRGNEMTGCDPPGSESKSNLSSEIILTPSSVVLSQTQLDIPNGEKNNSEA</sequence>
<keyword evidence="7" id="KW-0175">Coiled coil</keyword>
<dbReference type="AlphaFoldDB" id="A0A6J1SJS3"/>
<name>A0A6J1SJS3_FRAOC</name>
<keyword evidence="9" id="KW-1185">Reference proteome</keyword>
<feature type="compositionally biased region" description="Polar residues" evidence="8">
    <location>
        <begin position="101"/>
        <end position="120"/>
    </location>
</feature>
<gene>
    <name evidence="10 11" type="primary">LOC113208272</name>
</gene>
<evidence type="ECO:0000256" key="1">
    <source>
        <dbReference type="ARBA" id="ARBA00004496"/>
    </source>
</evidence>
<evidence type="ECO:0000313" key="10">
    <source>
        <dbReference type="RefSeq" id="XP_026280998.1"/>
    </source>
</evidence>
<dbReference type="CTD" id="92344"/>
<evidence type="ECO:0000256" key="5">
    <source>
        <dbReference type="ARBA" id="ARBA00022490"/>
    </source>
</evidence>
<dbReference type="PANTHER" id="PTHR21470:SF2">
    <property type="entry name" value="RAB6-INTERACTING GOLGIN"/>
    <property type="match status" value="1"/>
</dbReference>
<dbReference type="InterPro" id="IPR007033">
    <property type="entry name" value="GORAB"/>
</dbReference>
<accession>A0A6J1SJS3</accession>
<keyword evidence="5" id="KW-0963">Cytoplasm</keyword>
<feature type="compositionally biased region" description="Polar residues" evidence="8">
    <location>
        <begin position="79"/>
        <end position="88"/>
    </location>
</feature>
<evidence type="ECO:0000313" key="11">
    <source>
        <dbReference type="RefSeq" id="XP_052131541.1"/>
    </source>
</evidence>
<feature type="compositionally biased region" description="Basic and acidic residues" evidence="8">
    <location>
        <begin position="54"/>
        <end position="71"/>
    </location>
</feature>
<comment type="similarity">
    <text evidence="3">Belongs to the GORAB family.</text>
</comment>
<dbReference type="GeneID" id="113208272"/>
<feature type="region of interest" description="Disordered" evidence="8">
    <location>
        <begin position="301"/>
        <end position="327"/>
    </location>
</feature>
<dbReference type="PANTHER" id="PTHR21470">
    <property type="entry name" value="RAB6-INTERACTING PROTEIN GORAB"/>
    <property type="match status" value="1"/>
</dbReference>
<evidence type="ECO:0000256" key="4">
    <source>
        <dbReference type="ARBA" id="ARBA00014130"/>
    </source>
</evidence>
<evidence type="ECO:0000256" key="6">
    <source>
        <dbReference type="ARBA" id="ARBA00023034"/>
    </source>
</evidence>
<dbReference type="OrthoDB" id="9909311at2759"/>
<protein>
    <recommendedName>
        <fullName evidence="4">RAB6-interacting golgin</fullName>
    </recommendedName>
</protein>